<dbReference type="SUPFAM" id="SSF47459">
    <property type="entry name" value="HLH, helix-loop-helix DNA-binding domain"/>
    <property type="match status" value="1"/>
</dbReference>
<dbReference type="GO" id="GO:0046983">
    <property type="term" value="F:protein dimerization activity"/>
    <property type="evidence" value="ECO:0007669"/>
    <property type="project" value="InterPro"/>
</dbReference>
<protein>
    <submittedName>
        <fullName evidence="5">Protein atonal homolog 7-A-like</fullName>
    </submittedName>
</protein>
<keyword evidence="4" id="KW-1185">Reference proteome</keyword>
<gene>
    <name evidence="5" type="primary">LOC113791585</name>
</gene>
<dbReference type="OrthoDB" id="6241467at2759"/>
<dbReference type="AlphaFoldDB" id="A0A6P6XYW9"/>
<evidence type="ECO:0000313" key="5">
    <source>
        <dbReference type="RefSeq" id="XP_027197179.1"/>
    </source>
</evidence>
<keyword evidence="1" id="KW-0238">DNA-binding</keyword>
<organism evidence="4 5">
    <name type="scientific">Dermatophagoides pteronyssinus</name>
    <name type="common">European house dust mite</name>
    <dbReference type="NCBI Taxonomy" id="6956"/>
    <lineage>
        <taxon>Eukaryota</taxon>
        <taxon>Metazoa</taxon>
        <taxon>Ecdysozoa</taxon>
        <taxon>Arthropoda</taxon>
        <taxon>Chelicerata</taxon>
        <taxon>Arachnida</taxon>
        <taxon>Acari</taxon>
        <taxon>Acariformes</taxon>
        <taxon>Sarcoptiformes</taxon>
        <taxon>Astigmata</taxon>
        <taxon>Psoroptidia</taxon>
        <taxon>Analgoidea</taxon>
        <taxon>Pyroglyphidae</taxon>
        <taxon>Dermatophagoidinae</taxon>
        <taxon>Dermatophagoides</taxon>
    </lineage>
</organism>
<dbReference type="InParanoid" id="A0A6P6XYW9"/>
<dbReference type="KEGG" id="dpte:113791585"/>
<dbReference type="PROSITE" id="PS50888">
    <property type="entry name" value="BHLH"/>
    <property type="match status" value="1"/>
</dbReference>
<dbReference type="InterPro" id="IPR050283">
    <property type="entry name" value="E-box_TF_Regulators"/>
</dbReference>
<evidence type="ECO:0000313" key="4">
    <source>
        <dbReference type="Proteomes" id="UP000515146"/>
    </source>
</evidence>
<dbReference type="InterPro" id="IPR036638">
    <property type="entry name" value="HLH_DNA-bd_sf"/>
</dbReference>
<dbReference type="Gene3D" id="4.10.280.10">
    <property type="entry name" value="Helix-loop-helix DNA-binding domain"/>
    <property type="match status" value="1"/>
</dbReference>
<dbReference type="Proteomes" id="UP000515146">
    <property type="component" value="Unplaced"/>
</dbReference>
<dbReference type="SMART" id="SM00353">
    <property type="entry name" value="HLH"/>
    <property type="match status" value="1"/>
</dbReference>
<accession>A0A6P6XYW9</accession>
<dbReference type="RefSeq" id="XP_027197179.1">
    <property type="nucleotide sequence ID" value="XM_027341378.1"/>
</dbReference>
<dbReference type="FunCoup" id="A0A6P6XYW9">
    <property type="interactions" value="1"/>
</dbReference>
<reference evidence="5" key="1">
    <citation type="submission" date="2025-08" db="UniProtKB">
        <authorList>
            <consortium name="RefSeq"/>
        </authorList>
    </citation>
    <scope>IDENTIFICATION</scope>
    <source>
        <strain evidence="5">Airmid</strain>
    </source>
</reference>
<dbReference type="CDD" id="cd11418">
    <property type="entry name" value="bHLH_TS_ASCL"/>
    <property type="match status" value="1"/>
</dbReference>
<sequence>MDHHQTLKHHSNTEEVSYVHDSIDMDWNIQCDLSNPESSSTSSEKRQTNHHRQSSGTLKSKSTYKHIPHREKPVHLVAKRNARERKRVQAVNMAFMRLRRCVPVENRTKRLSKVKTLHRAIEYIAALDSILKQDQISNATKDNIINENDQCSFRSSLRPATMIINDDDKDQDQCIMLNPQSNNRILRDSQNLSKDL</sequence>
<evidence type="ECO:0000259" key="3">
    <source>
        <dbReference type="PROSITE" id="PS50888"/>
    </source>
</evidence>
<feature type="region of interest" description="Disordered" evidence="2">
    <location>
        <begin position="34"/>
        <end position="68"/>
    </location>
</feature>
<dbReference type="GO" id="GO:0032502">
    <property type="term" value="P:developmental process"/>
    <property type="evidence" value="ECO:0007669"/>
    <property type="project" value="TreeGrafter"/>
</dbReference>
<dbReference type="Pfam" id="PF00010">
    <property type="entry name" value="HLH"/>
    <property type="match status" value="1"/>
</dbReference>
<feature type="domain" description="BHLH" evidence="3">
    <location>
        <begin position="75"/>
        <end position="127"/>
    </location>
</feature>
<proteinExistence type="predicted"/>
<dbReference type="GO" id="GO:0000977">
    <property type="term" value="F:RNA polymerase II transcription regulatory region sequence-specific DNA binding"/>
    <property type="evidence" value="ECO:0007669"/>
    <property type="project" value="TreeGrafter"/>
</dbReference>
<name>A0A6P6XYW9_DERPT</name>
<evidence type="ECO:0000256" key="2">
    <source>
        <dbReference type="SAM" id="MobiDB-lite"/>
    </source>
</evidence>
<dbReference type="PANTHER" id="PTHR23349">
    <property type="entry name" value="BASIC HELIX-LOOP-HELIX TRANSCRIPTION FACTOR, TWIST"/>
    <property type="match status" value="1"/>
</dbReference>
<dbReference type="GO" id="GO:0000981">
    <property type="term" value="F:DNA-binding transcription factor activity, RNA polymerase II-specific"/>
    <property type="evidence" value="ECO:0007669"/>
    <property type="project" value="TreeGrafter"/>
</dbReference>
<dbReference type="PANTHER" id="PTHR23349:SF108">
    <property type="entry name" value="BHLH DOMAIN-CONTAINING PROTEIN"/>
    <property type="match status" value="1"/>
</dbReference>
<dbReference type="InterPro" id="IPR011598">
    <property type="entry name" value="bHLH_dom"/>
</dbReference>
<evidence type="ECO:0000256" key="1">
    <source>
        <dbReference type="ARBA" id="ARBA00023125"/>
    </source>
</evidence>